<feature type="compositionally biased region" description="Low complexity" evidence="1">
    <location>
        <begin position="297"/>
        <end position="312"/>
    </location>
</feature>
<dbReference type="Proteomes" id="UP001274830">
    <property type="component" value="Unassembled WGS sequence"/>
</dbReference>
<accession>A0AAE0WR51</accession>
<dbReference type="PROSITE" id="PS51184">
    <property type="entry name" value="JMJC"/>
    <property type="match status" value="1"/>
</dbReference>
<dbReference type="EMBL" id="JAUTXT010000010">
    <property type="protein sequence ID" value="KAK3676357.1"/>
    <property type="molecule type" value="Genomic_DNA"/>
</dbReference>
<feature type="region of interest" description="Disordered" evidence="1">
    <location>
        <begin position="760"/>
        <end position="851"/>
    </location>
</feature>
<sequence>MDNSSFAFQRQQRDQMVEWCSPTNPSQHFTPRHPPTPPRLPSTFRNQYNGLSPAGHESHAHLGGPILPQMPMNQIPLTHSHSYEAAPYPTLFPQSTHPPQRFTSGGYPFPFDTMHTRAMAQGFPPANHPLEHATGRRASHPVHATAAGLPQHNTMHMRGSMPDVPTLSAFAWNTRHHNPAEAVIRPLTAQHVPHHGASLQVFEPPALPMNKVLASNAHTLPSPAATTSIEHIINSTDTTDRPSSNHSAEEIIVSSQTATNTAQPPTTKEVMVYMPHNTNSSDKENSTPVDVSRKKSSSSSQASASAAGSMMAEGVKSRKRSQVMRFGQEPATATPPPPTSNTRAQKSSAPAKNALNSHSPRNNQLTAESKLSQTPKAIESRIYRTAKLQGATQEETRAMIAAARAAGDLPAVRVKTTPHAASAAEDGDIAEGTGGVTLRFGDLDTTAADAEASEQAPKSVYTKPTKRSAGDDTVAPRSSKRLRATPASAALSEQQSSFEAIDDVTHVISSEGVGADADAANDTITPVSRSTQHNRPRASPKRLENAQPSGQADWNADDSVHRDPEDGLQTQHEPLTPDGAATPSSKPAPRPRNTAASRRRSRIPELSLGQTSLDAEHLQQLRDLARNGENLDWTGIEDHSLRATIFRKAINRRTVANKRRSQIGDTAAVGSGSRQHRPQTLEESHHAAAHSLEVSADQHTAPVDVMQHNDPPSANEPSSLQPEAEDGNADVVEPSVASAPKFAQSLVDIQKYSAPGEDLDWTKETDKQERLRKQHVITRRKSKDPNRQPVYSDRRKRDADASRSEDATFSSSAAPTSASARSKRHKDKRSYADDAVFHNEVDTDEDGETPAPQVQELKMSKVEFTDGTFADIDFVESLTLVLANKGKSSGFPGRQAKRIMDLLNVAEPPRTGEALWLVTPDQAAKWLAPGQYFDGPIVVYGQQVLPLQSIDDFLGEHFDDSIQVSIQDPSTYKVPHVRDATMRQVKERFSQPMTGNPWNLLELATHREDGLRPAFLNTSECSLLTKVKLPGSGDTASRRGFTDGWKEVEKWTLVAQAGALTEPHQDSHGYSTYITVNQGVVGFGWLSKPTAEERAGWCGHHDSYIGGRWRYVILRPGMTVYFPAGTVHFVFRHPDAGNTLAFGGHVLRCSQIVRWINVLLQESAIPNVTNEDLSLSAPGYLKSVEKFVKQALKTGQMENWGGKESIESFLEKKKEFEKLQVEIAKKKRAIERSSG</sequence>
<feature type="region of interest" description="Disordered" evidence="1">
    <location>
        <begin position="512"/>
        <end position="611"/>
    </location>
</feature>
<feature type="region of interest" description="Disordered" evidence="1">
    <location>
        <begin position="235"/>
        <end position="378"/>
    </location>
</feature>
<dbReference type="SUPFAM" id="SSF51197">
    <property type="entry name" value="Clavaminate synthase-like"/>
    <property type="match status" value="1"/>
</dbReference>
<evidence type="ECO:0000313" key="4">
    <source>
        <dbReference type="Proteomes" id="UP001274830"/>
    </source>
</evidence>
<keyword evidence="4" id="KW-1185">Reference proteome</keyword>
<gene>
    <name evidence="3" type="ORF">LTR78_003631</name>
</gene>
<feature type="compositionally biased region" description="Polar residues" evidence="1">
    <location>
        <begin position="340"/>
        <end position="375"/>
    </location>
</feature>
<feature type="compositionally biased region" description="Basic residues" evidence="1">
    <location>
        <begin position="772"/>
        <end position="782"/>
    </location>
</feature>
<dbReference type="Gene3D" id="2.60.120.650">
    <property type="entry name" value="Cupin"/>
    <property type="match status" value="1"/>
</dbReference>
<name>A0AAE0WR51_9PEZI</name>
<protein>
    <recommendedName>
        <fullName evidence="2">JmjC domain-containing protein</fullName>
    </recommendedName>
</protein>
<feature type="region of interest" description="Disordered" evidence="1">
    <location>
        <begin position="656"/>
        <end position="687"/>
    </location>
</feature>
<feature type="compositionally biased region" description="Polar residues" evidence="1">
    <location>
        <begin position="235"/>
        <end position="246"/>
    </location>
</feature>
<feature type="compositionally biased region" description="Polar residues" evidence="1">
    <location>
        <begin position="522"/>
        <end position="531"/>
    </location>
</feature>
<feature type="compositionally biased region" description="Polar residues" evidence="1">
    <location>
        <begin position="710"/>
        <end position="721"/>
    </location>
</feature>
<reference evidence="3" key="1">
    <citation type="submission" date="2023-07" db="EMBL/GenBank/DDBJ databases">
        <title>Black Yeasts Isolated from many extreme environments.</title>
        <authorList>
            <person name="Coleine C."/>
            <person name="Stajich J.E."/>
            <person name="Selbmann L."/>
        </authorList>
    </citation>
    <scope>NUCLEOTIDE SEQUENCE</scope>
    <source>
        <strain evidence="3">CCFEE 5485</strain>
    </source>
</reference>
<feature type="region of interest" description="Disordered" evidence="1">
    <location>
        <begin position="449"/>
        <end position="496"/>
    </location>
</feature>
<feature type="compositionally biased region" description="Basic and acidic residues" evidence="1">
    <location>
        <begin position="760"/>
        <end position="771"/>
    </location>
</feature>
<proteinExistence type="predicted"/>
<feature type="compositionally biased region" description="Low complexity" evidence="1">
    <location>
        <begin position="256"/>
        <end position="267"/>
    </location>
</feature>
<feature type="compositionally biased region" description="Basic and acidic residues" evidence="1">
    <location>
        <begin position="829"/>
        <end position="841"/>
    </location>
</feature>
<feature type="compositionally biased region" description="Low complexity" evidence="1">
    <location>
        <begin position="807"/>
        <end position="820"/>
    </location>
</feature>
<dbReference type="InterPro" id="IPR003347">
    <property type="entry name" value="JmjC_dom"/>
</dbReference>
<feature type="domain" description="JmjC" evidence="2">
    <location>
        <begin position="992"/>
        <end position="1163"/>
    </location>
</feature>
<evidence type="ECO:0000259" key="2">
    <source>
        <dbReference type="PROSITE" id="PS51184"/>
    </source>
</evidence>
<feature type="compositionally biased region" description="Basic and acidic residues" evidence="1">
    <location>
        <begin position="792"/>
        <end position="806"/>
    </location>
</feature>
<evidence type="ECO:0000256" key="1">
    <source>
        <dbReference type="SAM" id="MobiDB-lite"/>
    </source>
</evidence>
<feature type="region of interest" description="Disordered" evidence="1">
    <location>
        <begin position="703"/>
        <end position="730"/>
    </location>
</feature>
<organism evidence="3 4">
    <name type="scientific">Recurvomyces mirabilis</name>
    <dbReference type="NCBI Taxonomy" id="574656"/>
    <lineage>
        <taxon>Eukaryota</taxon>
        <taxon>Fungi</taxon>
        <taxon>Dikarya</taxon>
        <taxon>Ascomycota</taxon>
        <taxon>Pezizomycotina</taxon>
        <taxon>Dothideomycetes</taxon>
        <taxon>Dothideomycetidae</taxon>
        <taxon>Mycosphaerellales</taxon>
        <taxon>Teratosphaeriaceae</taxon>
        <taxon>Recurvomyces</taxon>
    </lineage>
</organism>
<dbReference type="AlphaFoldDB" id="A0AAE0WR51"/>
<comment type="caution">
    <text evidence="3">The sequence shown here is derived from an EMBL/GenBank/DDBJ whole genome shotgun (WGS) entry which is preliminary data.</text>
</comment>
<evidence type="ECO:0000313" key="3">
    <source>
        <dbReference type="EMBL" id="KAK3676357.1"/>
    </source>
</evidence>